<organism evidence="1 2">
    <name type="scientific">Hyalomma asiaticum</name>
    <name type="common">Tick</name>
    <dbReference type="NCBI Taxonomy" id="266040"/>
    <lineage>
        <taxon>Eukaryota</taxon>
        <taxon>Metazoa</taxon>
        <taxon>Ecdysozoa</taxon>
        <taxon>Arthropoda</taxon>
        <taxon>Chelicerata</taxon>
        <taxon>Arachnida</taxon>
        <taxon>Acari</taxon>
        <taxon>Parasitiformes</taxon>
        <taxon>Ixodida</taxon>
        <taxon>Ixodoidea</taxon>
        <taxon>Ixodidae</taxon>
        <taxon>Hyalomminae</taxon>
        <taxon>Hyalomma</taxon>
    </lineage>
</organism>
<name>A0ACB7TAN2_HYAAI</name>
<dbReference type="Proteomes" id="UP000821845">
    <property type="component" value="Chromosome 10"/>
</dbReference>
<reference evidence="1" key="1">
    <citation type="submission" date="2020-05" db="EMBL/GenBank/DDBJ databases">
        <title>Large-scale comparative analyses of tick genomes elucidate their genetic diversity and vector capacities.</title>
        <authorList>
            <person name="Jia N."/>
            <person name="Wang J."/>
            <person name="Shi W."/>
            <person name="Du L."/>
            <person name="Sun Y."/>
            <person name="Zhan W."/>
            <person name="Jiang J."/>
            <person name="Wang Q."/>
            <person name="Zhang B."/>
            <person name="Ji P."/>
            <person name="Sakyi L.B."/>
            <person name="Cui X."/>
            <person name="Yuan T."/>
            <person name="Jiang B."/>
            <person name="Yang W."/>
            <person name="Lam T.T.-Y."/>
            <person name="Chang Q."/>
            <person name="Ding S."/>
            <person name="Wang X."/>
            <person name="Zhu J."/>
            <person name="Ruan X."/>
            <person name="Zhao L."/>
            <person name="Wei J."/>
            <person name="Que T."/>
            <person name="Du C."/>
            <person name="Cheng J."/>
            <person name="Dai P."/>
            <person name="Han X."/>
            <person name="Huang E."/>
            <person name="Gao Y."/>
            <person name="Liu J."/>
            <person name="Shao H."/>
            <person name="Ye R."/>
            <person name="Li L."/>
            <person name="Wei W."/>
            <person name="Wang X."/>
            <person name="Wang C."/>
            <person name="Yang T."/>
            <person name="Huo Q."/>
            <person name="Li W."/>
            <person name="Guo W."/>
            <person name="Chen H."/>
            <person name="Zhou L."/>
            <person name="Ni X."/>
            <person name="Tian J."/>
            <person name="Zhou Y."/>
            <person name="Sheng Y."/>
            <person name="Liu T."/>
            <person name="Pan Y."/>
            <person name="Xia L."/>
            <person name="Li J."/>
            <person name="Zhao F."/>
            <person name="Cao W."/>
        </authorList>
    </citation>
    <scope>NUCLEOTIDE SEQUENCE</scope>
    <source>
        <strain evidence="1">Hyas-2018</strain>
    </source>
</reference>
<proteinExistence type="predicted"/>
<keyword evidence="2" id="KW-1185">Reference proteome</keyword>
<accession>A0ACB7TAN2</accession>
<evidence type="ECO:0000313" key="2">
    <source>
        <dbReference type="Proteomes" id="UP000821845"/>
    </source>
</evidence>
<evidence type="ECO:0000313" key="1">
    <source>
        <dbReference type="EMBL" id="KAH6943191.1"/>
    </source>
</evidence>
<comment type="caution">
    <text evidence="1">The sequence shown here is derived from an EMBL/GenBank/DDBJ whole genome shotgun (WGS) entry which is preliminary data.</text>
</comment>
<gene>
    <name evidence="1" type="ORF">HPB50_017148</name>
</gene>
<protein>
    <submittedName>
        <fullName evidence="1">Uncharacterized protein</fullName>
    </submittedName>
</protein>
<sequence length="696" mass="77846">MPSIVLFRRRWIIANDDLYLPPVLEAICRLGWLVASGMLLWEHRPLWLCGESDWLAFAYQLGAQVFCLLVIGSDLALAAINSRGAILASSTRRAQIPVLYARSFMLPAETVWHALGTAKVFFYRDHCVPVDLWQQLETLVIVAWGIVLVLLLLVYALYDPAGSVKHNQFRDIGDVEVSRDVKRFFLQPSDKGHRRRTRLWNERLRRFFCCASDTEDSPEAYEHMAEYTTFFFEDLDITPSDMFSALVLLRKKQRRQLARMGSTSEESREGMTVPYCFVDPSSAPVDKAPCSNGVLPGAAATPTATWPVAGVTSTAPHAWMNPEQALYYLKFAWGIYGWPAYMASHVLTGFCDLWAGMRCCACLRGGSGNVSGDNCCECHAATVKHLTRVRPEDLLFSSFSNGLYRVPFYVALDHRTNAILVVARGTLSVADALTDSVTAAAQMPDGVGLCHQGVLQSALQILGKLDEPLAQAMARHPNYTLVLTGHSLGAAVASVLGILLRPRFPNLRCYAFSPPGGILDVERARETRDFVMTIVVGDDIVCRLGFAQVNKFKREVVSCLLQCDMNKNVLNRHGLEALFCWRRLTPPLKDKEAFEKINAPTGKLAESLRPRDKPGVEPASLDLILDKGVPPIEWPEMHMPGKILHFVREGKRAEYQMFWTSPEYFDHLVISPRCFKDHMPDVVYDALRSVCTVTAL</sequence>
<dbReference type="EMBL" id="CM023490">
    <property type="protein sequence ID" value="KAH6943191.1"/>
    <property type="molecule type" value="Genomic_DNA"/>
</dbReference>